<evidence type="ECO:0000256" key="1">
    <source>
        <dbReference type="ARBA" id="ARBA00022801"/>
    </source>
</evidence>
<evidence type="ECO:0000259" key="3">
    <source>
        <dbReference type="SMART" id="SM00939"/>
    </source>
</evidence>
<dbReference type="Pfam" id="PF02129">
    <property type="entry name" value="Peptidase_S15"/>
    <property type="match status" value="1"/>
</dbReference>
<reference evidence="4" key="1">
    <citation type="submission" date="2021-04" db="EMBL/GenBank/DDBJ databases">
        <title>Sequencing of actinobacteria type strains.</title>
        <authorList>
            <person name="Nguyen G.-S."/>
            <person name="Wentzel A."/>
        </authorList>
    </citation>
    <scope>NUCLEOTIDE SEQUENCE</scope>
    <source>
        <strain evidence="4">DSM 42095</strain>
    </source>
</reference>
<dbReference type="InterPro" id="IPR050585">
    <property type="entry name" value="Xaa-Pro_dipeptidyl-ppase/CocE"/>
</dbReference>
<dbReference type="InterPro" id="IPR013736">
    <property type="entry name" value="Xaa-Pro_dipept_C"/>
</dbReference>
<proteinExistence type="predicted"/>
<dbReference type="Pfam" id="PF08530">
    <property type="entry name" value="PepX_C"/>
    <property type="match status" value="1"/>
</dbReference>
<dbReference type="InterPro" id="IPR008979">
    <property type="entry name" value="Galactose-bd-like_sf"/>
</dbReference>
<name>A0A8T4J2K6_9ACTN</name>
<feature type="region of interest" description="Disordered" evidence="2">
    <location>
        <begin position="568"/>
        <end position="587"/>
    </location>
</feature>
<organism evidence="4 5">
    <name type="scientific">Streptomyces daliensis</name>
    <dbReference type="NCBI Taxonomy" id="299421"/>
    <lineage>
        <taxon>Bacteria</taxon>
        <taxon>Bacillati</taxon>
        <taxon>Actinomycetota</taxon>
        <taxon>Actinomycetes</taxon>
        <taxon>Kitasatosporales</taxon>
        <taxon>Streptomycetaceae</taxon>
        <taxon>Streptomyces</taxon>
    </lineage>
</organism>
<feature type="region of interest" description="Disordered" evidence="2">
    <location>
        <begin position="1"/>
        <end position="28"/>
    </location>
</feature>
<keyword evidence="5" id="KW-1185">Reference proteome</keyword>
<dbReference type="InterPro" id="IPR029058">
    <property type="entry name" value="AB_hydrolase_fold"/>
</dbReference>
<comment type="caution">
    <text evidence="4">The sequence shown here is derived from an EMBL/GenBank/DDBJ whole genome shotgun (WGS) entry which is preliminary data.</text>
</comment>
<feature type="domain" description="Xaa-Pro dipeptidyl-peptidase C-terminal" evidence="3">
    <location>
        <begin position="315"/>
        <end position="581"/>
    </location>
</feature>
<dbReference type="Gene3D" id="3.40.50.1820">
    <property type="entry name" value="alpha/beta hydrolase"/>
    <property type="match status" value="1"/>
</dbReference>
<dbReference type="AlphaFoldDB" id="A0A8T4J2K6"/>
<dbReference type="PANTHER" id="PTHR43056">
    <property type="entry name" value="PEPTIDASE S9 PROLYL OLIGOPEPTIDASE"/>
    <property type="match status" value="1"/>
</dbReference>
<feature type="region of interest" description="Disordered" evidence="2">
    <location>
        <begin position="417"/>
        <end position="442"/>
    </location>
</feature>
<dbReference type="PANTHER" id="PTHR43056:SF10">
    <property type="entry name" value="COCE_NOND FAMILY, PUTATIVE (AFU_ORTHOLOGUE AFUA_7G00600)-RELATED"/>
    <property type="match status" value="1"/>
</dbReference>
<dbReference type="Gene3D" id="1.10.3020.10">
    <property type="entry name" value="alpha-amino acid ester hydrolase ( Helical cap domain)"/>
    <property type="match status" value="1"/>
</dbReference>
<evidence type="ECO:0000256" key="2">
    <source>
        <dbReference type="SAM" id="MobiDB-lite"/>
    </source>
</evidence>
<feature type="compositionally biased region" description="Low complexity" evidence="2">
    <location>
        <begin position="1"/>
        <end position="15"/>
    </location>
</feature>
<feature type="compositionally biased region" description="Basic and acidic residues" evidence="2">
    <location>
        <begin position="422"/>
        <end position="434"/>
    </location>
</feature>
<evidence type="ECO:0000313" key="5">
    <source>
        <dbReference type="Proteomes" id="UP000675554"/>
    </source>
</evidence>
<feature type="region of interest" description="Disordered" evidence="2">
    <location>
        <begin position="348"/>
        <end position="372"/>
    </location>
</feature>
<evidence type="ECO:0000313" key="4">
    <source>
        <dbReference type="EMBL" id="MBR7677582.1"/>
    </source>
</evidence>
<dbReference type="EMBL" id="JAGSMN010000991">
    <property type="protein sequence ID" value="MBR7677582.1"/>
    <property type="molecule type" value="Genomic_DNA"/>
</dbReference>
<dbReference type="SUPFAM" id="SSF49785">
    <property type="entry name" value="Galactose-binding domain-like"/>
    <property type="match status" value="1"/>
</dbReference>
<dbReference type="GO" id="GO:0008239">
    <property type="term" value="F:dipeptidyl-peptidase activity"/>
    <property type="evidence" value="ECO:0007669"/>
    <property type="project" value="InterPro"/>
</dbReference>
<gene>
    <name evidence="4" type="ORF">KDA82_32250</name>
</gene>
<keyword evidence="1 4" id="KW-0378">Hydrolase</keyword>
<dbReference type="InterPro" id="IPR005674">
    <property type="entry name" value="CocE/Ser_esterase"/>
</dbReference>
<dbReference type="SMART" id="SM00939">
    <property type="entry name" value="PepX_C"/>
    <property type="match status" value="1"/>
</dbReference>
<accession>A0A8T4J2K6</accession>
<dbReference type="Proteomes" id="UP000675554">
    <property type="component" value="Unassembled WGS sequence"/>
</dbReference>
<dbReference type="SUPFAM" id="SSF53474">
    <property type="entry name" value="alpha/beta-Hydrolases"/>
    <property type="match status" value="1"/>
</dbReference>
<protein>
    <submittedName>
        <fullName evidence="4">CocE/NonD family hydrolase</fullName>
    </submittedName>
</protein>
<dbReference type="NCBIfam" id="TIGR00976">
    <property type="entry name" value="CocE_NonD"/>
    <property type="match status" value="1"/>
</dbReference>
<sequence length="718" mass="77803">MRTTGTSPSSGGTRPAPAPAHRDPSARRDHPVRVLRHVWIPLEDGTRLAARVWLPADATGPVPAVLEYIPYRKNDGTAPRDVTLHGQFARAGYAAVRVDCRGSGDSDGVMLDEYHPTELADAFEVLAWIEEQEWSDGQVAIIGKAWGGFNGLRIAALDPPQLRCVVTVCSTDDRYADDVHYAGGSLLASEMLPFAATMLACNARPGDPAVLGDSWRAKWLERLENTVPYAEEWVSHQRRDAYWAHGSVCEDYSAIKVPVYAVGGWLDPHRGAVLRLMEGLDAAGVPVKAMIGPWAHTYPHQAEPGPAMDFQGECVRWFAHWMGPDGPDGGEDTDTGEGIMDEPRLRVWMPDPVPVGSDRETRPGRWVAEPSWPAPGVEHRRIPLAGPDGLTRPDGGPGTAVLRSPLALGAASGDFLKSGDVPGRDTDQAADDGRSYTFTGPPLPERLEILGAPEVTLRVTSDSAQAQLAVRLCEVAPDGSSRLVTTGLLNLTHRDGHAEPGPLEPGRAYEVTVPLFATGHAFGAGNRVRVAVSASLWPWAWPSPEEVALTLDTGYGELTLPVREPRPDEEAALRPYGPPREGPPHSVWLTPIPGERRVEYDAETGEQVITTTPADGVMTDHADGLTRGGEALDRFRLVEGDPLSATVESEREETLSRGEWAVRVHTRSRMTADAHEFCVVNHLAAYETVTGTEADGEGAAEREVFARTWTFSVPRDQV</sequence>
<dbReference type="InterPro" id="IPR000383">
    <property type="entry name" value="Xaa-Pro-like_dom"/>
</dbReference>
<dbReference type="Gene3D" id="2.60.120.260">
    <property type="entry name" value="Galactose-binding domain-like"/>
    <property type="match status" value="1"/>
</dbReference>